<dbReference type="Gene3D" id="2.160.20.10">
    <property type="entry name" value="Single-stranded right-handed beta-helix, Pectin lyase-like"/>
    <property type="match status" value="1"/>
</dbReference>
<organism evidence="4 5">
    <name type="scientific">Pseudomonas brassicacearum</name>
    <dbReference type="NCBI Taxonomy" id="930166"/>
    <lineage>
        <taxon>Bacteria</taxon>
        <taxon>Pseudomonadati</taxon>
        <taxon>Pseudomonadota</taxon>
        <taxon>Gammaproteobacteria</taxon>
        <taxon>Pseudomonadales</taxon>
        <taxon>Pseudomonadaceae</taxon>
        <taxon>Pseudomonas</taxon>
    </lineage>
</organism>
<evidence type="ECO:0000256" key="1">
    <source>
        <dbReference type="SAM" id="MobiDB-lite"/>
    </source>
</evidence>
<dbReference type="Proteomes" id="UP000286071">
    <property type="component" value="Unassembled WGS sequence"/>
</dbReference>
<gene>
    <name evidence="4" type="ORF">BK659_23685</name>
</gene>
<dbReference type="InterPro" id="IPR008619">
    <property type="entry name" value="Filamentous_hemagglutn_rpt"/>
</dbReference>
<protein>
    <submittedName>
        <fullName evidence="4">Adhesin</fullName>
    </submittedName>
</protein>
<accession>A0A423GV44</accession>
<dbReference type="InterPro" id="IPR011050">
    <property type="entry name" value="Pectin_lyase_fold/virulence"/>
</dbReference>
<comment type="caution">
    <text evidence="4">The sequence shown here is derived from an EMBL/GenBank/DDBJ whole genome shotgun (WGS) entry which is preliminary data.</text>
</comment>
<name>A0A423GV44_9PSED</name>
<dbReference type="Pfam" id="PF05860">
    <property type="entry name" value="TPS"/>
    <property type="match status" value="1"/>
</dbReference>
<dbReference type="SUPFAM" id="SSF51126">
    <property type="entry name" value="Pectin lyase-like"/>
    <property type="match status" value="1"/>
</dbReference>
<dbReference type="NCBIfam" id="TIGR01901">
    <property type="entry name" value="adhes_NPXG"/>
    <property type="match status" value="1"/>
</dbReference>
<dbReference type="RefSeq" id="WP_123427897.1">
    <property type="nucleotide sequence ID" value="NZ_MOBJ01000034.1"/>
</dbReference>
<evidence type="ECO:0000313" key="5">
    <source>
        <dbReference type="Proteomes" id="UP000286071"/>
    </source>
</evidence>
<dbReference type="InterPro" id="IPR008638">
    <property type="entry name" value="FhaB/CdiA-like_TPS"/>
</dbReference>
<keyword evidence="2" id="KW-0812">Transmembrane</keyword>
<reference evidence="4 5" key="1">
    <citation type="submission" date="2016-10" db="EMBL/GenBank/DDBJ databases">
        <title>Comparative genome analysis of multiple Pseudomonas spp. focuses on biocontrol and plant growth promoting traits.</title>
        <authorList>
            <person name="Tao X.-Y."/>
            <person name="Taylor C.G."/>
        </authorList>
    </citation>
    <scope>NUCLEOTIDE SEQUENCE [LARGE SCALE GENOMIC DNA]</scope>
    <source>
        <strain evidence="4 5">48H11</strain>
    </source>
</reference>
<feature type="transmembrane region" description="Helical" evidence="2">
    <location>
        <begin position="4072"/>
        <end position="4097"/>
    </location>
</feature>
<dbReference type="EMBL" id="MOBJ01000034">
    <property type="protein sequence ID" value="RON01519.1"/>
    <property type="molecule type" value="Genomic_DNA"/>
</dbReference>
<evidence type="ECO:0000256" key="2">
    <source>
        <dbReference type="SAM" id="Phobius"/>
    </source>
</evidence>
<dbReference type="NCBIfam" id="TIGR01731">
    <property type="entry name" value="fil_hemag_20aa"/>
    <property type="match status" value="61"/>
</dbReference>
<evidence type="ECO:0000313" key="4">
    <source>
        <dbReference type="EMBL" id="RON01519.1"/>
    </source>
</evidence>
<dbReference type="SMART" id="SM00912">
    <property type="entry name" value="Haemagg_act"/>
    <property type="match status" value="1"/>
</dbReference>
<dbReference type="OrthoDB" id="2664633at2"/>
<proteinExistence type="predicted"/>
<evidence type="ECO:0000259" key="3">
    <source>
        <dbReference type="SMART" id="SM00912"/>
    </source>
</evidence>
<dbReference type="InterPro" id="IPR010069">
    <property type="entry name" value="CdiA_FHA1_rpt"/>
</dbReference>
<dbReference type="Pfam" id="PF05594">
    <property type="entry name" value="Fil_haemagg"/>
    <property type="match status" value="32"/>
</dbReference>
<feature type="domain" description="Filamentous haemagglutinin FhaB/tRNA nuclease CdiA-like TPS" evidence="3">
    <location>
        <begin position="64"/>
        <end position="186"/>
    </location>
</feature>
<keyword evidence="2" id="KW-0472">Membrane</keyword>
<dbReference type="InterPro" id="IPR012334">
    <property type="entry name" value="Pectin_lyas_fold"/>
</dbReference>
<keyword evidence="2" id="KW-1133">Transmembrane helix</keyword>
<feature type="region of interest" description="Disordered" evidence="1">
    <location>
        <begin position="3971"/>
        <end position="3996"/>
    </location>
</feature>
<sequence>MDVRQLAFLAGQPSAAVIPRERFMGMPKRGLAFLLANVMFWQPMWAQADGIVVSAPGTSLDRAGNGVPIVNIATPNATGLSHNQFHDYNVTLQGLILNNGSTQTSATQLGGYIVGNPNLKNSGSAQTILNEVNGGSPSQLNGYTEVAGQSARVIVANPYGISCNGCGFINTPRVTLTTGKPVLDNGRLDRFQVDQGSVSIDGAGLNATNVDRFEIITRSAKINAQIQANNLTIVAGRNDVNAESLNATARADDGSAKPELAIDSSALGGMYAGAIKLVGTEAGVGVKLDGKLIASGGDIQLDANGSLSLVDTSAANGAVTIKAASLNAQGPVYAGSALNVQTQGDLSNQQSLAARDSINLSAGGQLTNSGVIEAGVNADTSRNASGDVNLSAQNLNNSGKSVVASRNLTVNTAQTLSNQGGTLSAQSSANITAGTLDNQNHGRVLSSGSLNLNANQLLNAQGGLVTSNGALLANVGALSNGAAEISSLAGVTLNIGSLDNVAGLVSAGSSLNINASGAFNNQRGRLAAQQSLQVTAASLDNSQQGSIISQGTLGVTTLGALDNHQAGTIQSTGSAVINSGSLDNHQAGVLTSSNALNLSTGQVDNSEGGRIASAMALTASVSGLDQHNLGQLSGATGLTLDLNNGVLNNQNALITTPGALLLKNLNTVVNQSGEISSQQGFTLAATSLDNSAGGKVLSEQNLTLLINQTLNNFKGQIASNGLEINANSLLNTTGVLSSQAGMNLTSASLDNSQQGNLYGKGPLSISTGALQNQSGQISSDNTLNLTASQVDNSLGGRIASAMALTASVSGLDQHDRGQLSSNTSLSLDLNHGLLNNQSALITTPGALLLKNLNAVANQSGEISSNQGFTLAATSLDNRGGQVSSQSYLTLTGSTLDNSNNGRLLAGGDLNLTATQVNNSLKGQISGQGAVQLRAAQLDNSQGGNLYAKRNMGLTLSAQLLNNQGALKGDGAILLSAGSLNNDGGTLTSVNALNLNSQGLLSNLNGQLTSGDTLDLISGQLNNGALGQISSAKALTASVSGLDQQNGKLFSNSSVSLDLNNGQLNNQHGLISGPEQLLLKNLNGVANQDGEISSNNAFSLTATSLDNTRGKVISSQQGLTLRISQALNNTLGVISAKGIDARTGSLDNTDGTFSSAAALLLDTSGALTNLSGELSSAGTSTISAASLDNRDGGVVSDLGLSIDLGAALDNRNGTLGSKKGLSVSAASLDNRNQGRLISDGNLSARITGKFDNQSQGALLAKGDVDITTGSLDNRGGSLKGSGLLTLRGDSADNRGSLIHADKALQLFVGQLDNRDKGLLTGNAAIGFSGTRLDNQGGLLSAVGPVSLKADEVANAGGRIASQTDLSATIGALNQQGGVLVAQGNLTLTGSSLDNRNGGLVGTKKALNINVDRIDNRAGELSSTDTSVNASGVKLTSQRLDNSAGGKVLSGTGLELNVAQLINQTKGLIHAQDSIRLSGSRLDNSGGTLDSSNALDITLDDALLNSGVISGQAGLSVHAASVDNSSGKLTSAGALAITSSGALINQGATLFSGTGMTLQSASLDNSRSGQLAGIGPVRITTGALDNSQDGSLTSSDTLDLTATGVSNGAGGTISSEKALTANVTGLDQQGGGLFSKTALSLDLNHGQLNNQGGYINAPGNLLLKNLNGVANQNGEISSTEAFILAAQNLDNSHGKLVSNQGPLTLRIAQALNNTWGVISAAAIDSRSDSLDNSNGLLNSHGLLDLGVSQALNNQSGVMTAEGSLLLSGASLDNSNGSISGKRDIVANVTSLNNQNGLLIASTSLDLTGSTLDNRKSGLLAATKALKLNVGSIDNRGGELSTSSGTMTLLGQKLDNSDSGKVIAEQDLNLGLGQVKNVNGLLNGKVSLSLDGDVLNNLGGSLFGLQKMRLTLSGDLDNSQGLISSEGALDVTANNLSNNAGKLSSAGALNLVARGDVHNQGGKLVTDSSLTLNSASLDNRQNGSLKSKAAMVINTGALDNSQAGRLDSDDTLDLTAGQVTNQAGGSIGSINTLTANVRGLDQQNSKLFSNTSLALNLNHGQLNNQGGFINAPLLLLSNLNGVNNQGGEISSPQAYTLAAANLDNSNGKVLGNQALTLRVNQALTNLKGQIAAAALDVQAGSLDNSGGIVTSRSDFGLTVNGLLSNQNQGLINAAQALTINSADINNQGGQLLGVSAVNLNAMALDNSANGLINSKGGLILKATSLNSSNGGELSAKGDIDLALGALTQRGGRLLGDNGIRLDLAGGDLDNSNGLLTAQGPLSISRLRDLNNQSGELSSIQSFNLTGRTLDNTGGKLISNNLLGLSGETLLNQGGLISGWQGLSVNGSSLDNRSGGALSSRSGNLDVTLSGALLNSGAGALVSQNALTVNAASLDNSAGIISSGAGQRLSVSGLLNNAQGGSIDSGAALTLNAMALSNIGGGVSAQQALNVSGTSLDNSNGRLFGNGAVTLDLLGALSNSNGKLASGGPLVISRSTQINNQGGQLVSQGLLNLLTGGLDNRNHGTVAASDSLIINASGAVQNSSDGLIYSQNGDLQLQAASLANGKGTLQSLGATTVTVGGDIDNQSGRLLAQNGDLLVTAANLDNRGGILASLKGALEARVVGVLKNGYDLNNNRQGGITQAQRLTLSALGGIDNYGGRISAQSGDAIVNTGSAGNFDNRNGGLYAKGLVKVSGNNFDNSGDNDGQIAGNRIDLSLNGALNNRLGIIESDSTLSVRAASLDNQTGQLRALGTSGKTEFQIGGLFDNRNGTLETANSDLTLGAGGFMNVGGRLLHVGTGTFDIATANVMGAGGTLVTRGGLTLNADSWTNSSVIQAGRLTVNVNNFSQSAGGQLLASNSFVGSGGNWYNDGLIASDGSLNLSLGGTYNGNGRVSSLGNLGLSAGVLSLSSAASIAGGGDTWINVGGWLGNAGRLTSSNNLTVTAGGVYNTGTLGSGNNLTVSTGALVNNNSLISSGGDMQLLASSVTNSYAQIYSLGNMLISRDSSQNKADLLNNRSGSIESVGNLTIAATTVNNVMDVLQYTEHEKSVATITELPCALIAGPACDYRGGGRRNGLWEIAETDRLKITLHSEAASINSGANLTINAGEVNNISSSLTAAGDLTATASTINNKGVQEQEIESTRRYVSWVNETATAIRLAGIFTQRNNPTPSATVEADMSNFLAWMGETLPASTRVNNGESLDAIIQAGANVTLNAAQNINNSVVRPYYAYVAAGRTKTDTGAGPAYSTPIYVNAQLPPNLAQQQVNPLSLPGFSLPTGQNGLFRLSGQGGTVRQATQANNAPQSWTMGGASVSSAQREINLPNVQARSVQIGDIAQVSASDRQLVQTARQSAGVSASGSAINVTAPSDSNIGNVQLPGHDRATDTITQSGVVHVDAASQPPVDATHPDLSLPTLPATQRDPLTGISVPGAAVPPIATAPAASTAVAAIPVAIAAVTSTPATSQTVARVQGLPDTSGKSNPQKYLIETNPVLTDLKQFMSSDYLLANLGYDPDKSAKRLGDGFYEQRLLQQAVVARTGQRFIDGQNSDEKLYKYLMDNAIASKQQLNLAVGVTLTAQQVAALTHDIVWMENATVNGETVLVPVLYLANANNRLAPNGALIAGNDVSLIAGADLNNVGTLRATNNLSAAAGNNLVNSGLIEAGNRLDLLAGNNIVNKAGGIIAGRDVSLTALRGDVINERSVTTHNSSNDSYSQQRTFVDSAARIEAANNLSLQAGRDVSNNGSVLQSGGDTAISAGRDITIAATESRNKDDYGSNRNSSSVTQYGATVSAGRDLQMNAGRDLSAIASQIEAKRDIALAATENLTLASAADESHSYFKNKKETRQEDHAKQISSTVTAGGSVALSAGKDLTLISSRVSAGDEAYLVAGDNLQLLAAQDSDYSLYDMKKKGSWGSSKTQRDEVTQVTNVGSEIKTGGDLTLKSGGDQKYQAAKLESGKDITLDSGGSITFEGVKDLHQESHEKSDSDLAWNSAEGKGNTDETLRQSKLVAQGNLVIKAVDGLHIDVKQINQNTVSQTIDAMVKADPQLAWLKDAEKRGDVDWRQIKEVHDSFKYDHSGLGAGAMLAIIIIVTVLTAGAASTAVASASTAMGASAGGTMAAASVATAATATTAATAATAAGLGNVIAASVLTSMASTAAVSAINNKGNLGATFKDVTSSDSLKGYVLAGATAGIASQFGFNPTELKFDQNIAIKIAADSVAKTAIMGGSLKDNLIESAVGTGISIAGAIGANKIGDVTLFENGKLTKVAMHAALGGLMAEAMGGDFRTGALAAGANEAVVDFLADKLLPKGVDPQSLDYQKGVSNLLAASQLVGVLTAAVTGGDPSIAANVTLNATQYNYLNHVEMQKLAEELKTCKQTNTCDGVASKYFEKHLANEQVLKEVCAVDKSGCQTAVLDIYNAVLGFQRGDYDVELPPDLKRVVDSFHQINIDASAAPTATIAMPSAEAFIQALGLDPSDPRVKVSAAALATLIAGKASSGLKGTGGTSAINGGSVGSNPIWSSTSNKSAVENAFGHWDKHKGEFPELQNSKQYVEQAKDFLINSPGGTLTKTNSRGDTLKYDPNTNTFGVLGQDGAPRTMFRPKDGINYWNRQ</sequence>